<dbReference type="SUPFAM" id="SSF53756">
    <property type="entry name" value="UDP-Glycosyltransferase/glycogen phosphorylase"/>
    <property type="match status" value="1"/>
</dbReference>
<reference evidence="1" key="1">
    <citation type="submission" date="2020-03" db="EMBL/GenBank/DDBJ databases">
        <title>Genome of Pelagibius litoralis DSM 21314T.</title>
        <authorList>
            <person name="Wang G."/>
        </authorList>
    </citation>
    <scope>NUCLEOTIDE SEQUENCE</scope>
    <source>
        <strain evidence="1">DSM 21314</strain>
    </source>
</reference>
<comment type="caution">
    <text evidence="1">The sequence shown here is derived from an EMBL/GenBank/DDBJ whole genome shotgun (WGS) entry which is preliminary data.</text>
</comment>
<proteinExistence type="predicted"/>
<evidence type="ECO:0000313" key="1">
    <source>
        <dbReference type="EMBL" id="NIA71365.1"/>
    </source>
</evidence>
<organism evidence="1 2">
    <name type="scientific">Pelagibius litoralis</name>
    <dbReference type="NCBI Taxonomy" id="374515"/>
    <lineage>
        <taxon>Bacteria</taxon>
        <taxon>Pseudomonadati</taxon>
        <taxon>Pseudomonadota</taxon>
        <taxon>Alphaproteobacteria</taxon>
        <taxon>Rhodospirillales</taxon>
        <taxon>Rhodovibrionaceae</taxon>
        <taxon>Pelagibius</taxon>
    </lineage>
</organism>
<dbReference type="RefSeq" id="WP_167228919.1">
    <property type="nucleotide sequence ID" value="NZ_JAAQPH010000021.1"/>
</dbReference>
<accession>A0A967F1T3</accession>
<sequence length="434" mass="47863">MVVGKFPPLQGGVSTIAYFSALDALDNGHEVIVVTNSAAAVPTNRVAIDPPKNFDAGGKLRLVASEPVAERAFIPWAAPHCAQLTGLTHSMLRSESVDLVVGWYLYPYGLAAAFACLLDNKPFGLIHAGTDLARLSRYRDLRSCYEAIIPRAACIVSAGDDATRLLNRMGARSCQLLQSQPNALARQRIVVEREEMDEIVASFDYRSFYADSGTEIRNLFRDYQPPQTTFTSELPVIAIFGKAHVSKGHHFLVEALSQIQRMEPDIAFRFLLCVSGDEQHLNPILDALNGEAECLLDRTLLMPIVHPLMMPSLLGMCDILCILDHCFPVCIHQPRLLREGLRAGSSILCSAESAKKSGLNEHLVKGKNCEMVTDPSDIDELRKALLQLLRQRNHRRQLAYNGKVLSRVLEKSLGGRRDPISLVAAAFKRLGALE</sequence>
<dbReference type="Gene3D" id="3.40.50.2000">
    <property type="entry name" value="Glycogen Phosphorylase B"/>
    <property type="match status" value="2"/>
</dbReference>
<gene>
    <name evidence="1" type="ORF">HBA54_22470</name>
</gene>
<evidence type="ECO:0000313" key="2">
    <source>
        <dbReference type="Proteomes" id="UP000761264"/>
    </source>
</evidence>
<dbReference type="Proteomes" id="UP000761264">
    <property type="component" value="Unassembled WGS sequence"/>
</dbReference>
<name>A0A967F1T3_9PROT</name>
<dbReference type="AlphaFoldDB" id="A0A967F1T3"/>
<protein>
    <submittedName>
        <fullName evidence="1">Glycosyltransferase</fullName>
    </submittedName>
</protein>
<keyword evidence="2" id="KW-1185">Reference proteome</keyword>
<dbReference type="EMBL" id="JAAQPH010000021">
    <property type="protein sequence ID" value="NIA71365.1"/>
    <property type="molecule type" value="Genomic_DNA"/>
</dbReference>